<dbReference type="EMBL" id="MRCG01000022">
    <property type="protein sequence ID" value="OKH44526.1"/>
    <property type="molecule type" value="Genomic_DNA"/>
</dbReference>
<keyword evidence="4" id="KW-1185">Reference proteome</keyword>
<dbReference type="STRING" id="549789.NIES30_22160"/>
<dbReference type="InterPro" id="IPR001387">
    <property type="entry name" value="Cro/C1-type_HTH"/>
</dbReference>
<accession>A0A1U7IZH7</accession>
<reference evidence="3 4" key="1">
    <citation type="submission" date="2016-11" db="EMBL/GenBank/DDBJ databases">
        <title>Draft Genome Sequences of Nine Cyanobacterial Strains from Diverse Habitats.</title>
        <authorList>
            <person name="Zhu T."/>
            <person name="Hou S."/>
            <person name="Lu X."/>
            <person name="Hess W.R."/>
        </authorList>
    </citation>
    <scope>NUCLEOTIDE SEQUENCE [LARGE SCALE GENOMIC DNA]</scope>
    <source>
        <strain evidence="3 4">NIES-30</strain>
    </source>
</reference>
<dbReference type="InterPro" id="IPR054501">
    <property type="entry name" value="NCH2"/>
</dbReference>
<dbReference type="GO" id="GO:0003677">
    <property type="term" value="F:DNA binding"/>
    <property type="evidence" value="ECO:0007669"/>
    <property type="project" value="InterPro"/>
</dbReference>
<gene>
    <name evidence="3" type="ORF">NIES30_22160</name>
</gene>
<dbReference type="Proteomes" id="UP000185557">
    <property type="component" value="Unassembled WGS sequence"/>
</dbReference>
<dbReference type="AlphaFoldDB" id="A0A1U7IZH7"/>
<dbReference type="PROSITE" id="PS50837">
    <property type="entry name" value="NACHT"/>
    <property type="match status" value="1"/>
</dbReference>
<feature type="domain" description="NACHT" evidence="1">
    <location>
        <begin position="181"/>
        <end position="273"/>
    </location>
</feature>
<evidence type="ECO:0008006" key="5">
    <source>
        <dbReference type="Google" id="ProtNLM"/>
    </source>
</evidence>
<sequence>MAKPSLRATSQGVEMASQALTRMGLTQARLAEQVGCSRQPITNFFKAEAISQAIFMQICDRLGLDWQAIAGLASPIAIAPNPTPHPVVTPPSLDALVQTLRRQVYPSIRERCGTMRVLDMSHPVAVNDIYASVNILEQISGRRYRRVEELLHSCDGDFERLGLGAIAEERMPALDAVKTYRKLIILGKPGAGKTTFLKYLAIQCNEGKFEPDCVPIFITLKDFAEAEDEPSLLSYIADYYHSIETANLNLADSFQQLFAAGKALLLLDGLDEVRGEDHQHVIKEIRNFSEHFWQNQFIITCRIAAWDYVFEKFNEVEVADFDQAQIEAFAFKWFDQKVVKPAQFLKQLNQHPRIKQLATSPLLLTLICLAFEESGGFPGSRSELYKEGIDALLKKWDAKRGIQRDQVYKNLSHLRKEDLLSYLALITFKGKDLFFKKNIAERHIADYICNLSEADDAPEALQIDSEVILRSIEAQHGLLIERAKGIYSFSHLTFHEFFVAREIAINSLALEQALQELASHGTDKRWREVILLTTEMLRDASLLLLPLKQTIDQLLADSPRLQQFLQEVSDRATAPEFAPFNPAAARAFCFDIDFDIDENRAVALALDKTVNLLVCASFLTRMMEDMDLAEAIAVAQAYDAQADREAKITHASSANAVMSIAIQIALDSGGLDNPARQTLKTLRQRLKGHTADDETVQQVADQARKVAKNRHHIGQDWHFTPAEKSQLKQYYTTTLLLVQCLQSNGCMLSPRQRQSLQASLFLPLP</sequence>
<organism evidence="3 4">
    <name type="scientific">Phormidium tenue NIES-30</name>
    <dbReference type="NCBI Taxonomy" id="549789"/>
    <lineage>
        <taxon>Bacteria</taxon>
        <taxon>Bacillati</taxon>
        <taxon>Cyanobacteriota</taxon>
        <taxon>Cyanophyceae</taxon>
        <taxon>Oscillatoriophycideae</taxon>
        <taxon>Oscillatoriales</taxon>
        <taxon>Oscillatoriaceae</taxon>
        <taxon>Phormidium</taxon>
    </lineage>
</organism>
<evidence type="ECO:0000313" key="4">
    <source>
        <dbReference type="Proteomes" id="UP000185557"/>
    </source>
</evidence>
<proteinExistence type="predicted"/>
<dbReference type="OrthoDB" id="448481at2"/>
<evidence type="ECO:0000259" key="1">
    <source>
        <dbReference type="PROSITE" id="PS50837"/>
    </source>
</evidence>
<name>A0A1U7IZH7_9CYAN</name>
<protein>
    <recommendedName>
        <fullName evidence="5">NACHT domain-containing protein</fullName>
    </recommendedName>
</protein>
<dbReference type="InterPro" id="IPR010982">
    <property type="entry name" value="Lambda_DNA-bd_dom_sf"/>
</dbReference>
<evidence type="ECO:0000259" key="2">
    <source>
        <dbReference type="PROSITE" id="PS50943"/>
    </source>
</evidence>
<dbReference type="Pfam" id="PF22727">
    <property type="entry name" value="NCH2"/>
    <property type="match status" value="1"/>
</dbReference>
<dbReference type="Gene3D" id="3.40.50.300">
    <property type="entry name" value="P-loop containing nucleotide triphosphate hydrolases"/>
    <property type="match status" value="1"/>
</dbReference>
<dbReference type="PANTHER" id="PTHR46844">
    <property type="entry name" value="SLR5058 PROTEIN"/>
    <property type="match status" value="1"/>
</dbReference>
<evidence type="ECO:0000313" key="3">
    <source>
        <dbReference type="EMBL" id="OKH44526.1"/>
    </source>
</evidence>
<dbReference type="Pfam" id="PF05729">
    <property type="entry name" value="NACHT"/>
    <property type="match status" value="1"/>
</dbReference>
<dbReference type="PANTHER" id="PTHR46844:SF1">
    <property type="entry name" value="SLR5058 PROTEIN"/>
    <property type="match status" value="1"/>
</dbReference>
<dbReference type="InterPro" id="IPR027417">
    <property type="entry name" value="P-loop_NTPase"/>
</dbReference>
<dbReference type="RefSeq" id="WP_073610632.1">
    <property type="nucleotide sequence ID" value="NZ_MRCG01000022.1"/>
</dbReference>
<dbReference type="InterPro" id="IPR007111">
    <property type="entry name" value="NACHT_NTPase"/>
</dbReference>
<comment type="caution">
    <text evidence="3">The sequence shown here is derived from an EMBL/GenBank/DDBJ whole genome shotgun (WGS) entry which is preliminary data.</text>
</comment>
<dbReference type="SUPFAM" id="SSF47413">
    <property type="entry name" value="lambda repressor-like DNA-binding domains"/>
    <property type="match status" value="1"/>
</dbReference>
<dbReference type="CDD" id="cd00093">
    <property type="entry name" value="HTH_XRE"/>
    <property type="match status" value="1"/>
</dbReference>
<feature type="domain" description="HTH cro/C1-type" evidence="2">
    <location>
        <begin position="22"/>
        <end position="69"/>
    </location>
</feature>
<dbReference type="SUPFAM" id="SSF52540">
    <property type="entry name" value="P-loop containing nucleoside triphosphate hydrolases"/>
    <property type="match status" value="1"/>
</dbReference>
<dbReference type="PROSITE" id="PS50943">
    <property type="entry name" value="HTH_CROC1"/>
    <property type="match status" value="1"/>
</dbReference>